<evidence type="ECO:0000313" key="2">
    <source>
        <dbReference type="Proteomes" id="UP000000305"/>
    </source>
</evidence>
<reference evidence="1 2" key="1">
    <citation type="journal article" date="2011" name="Science">
        <title>The ecoresponsive genome of Daphnia pulex.</title>
        <authorList>
            <person name="Colbourne J.K."/>
            <person name="Pfrender M.E."/>
            <person name="Gilbert D."/>
            <person name="Thomas W.K."/>
            <person name="Tucker A."/>
            <person name="Oakley T.H."/>
            <person name="Tokishita S."/>
            <person name="Aerts A."/>
            <person name="Arnold G.J."/>
            <person name="Basu M.K."/>
            <person name="Bauer D.J."/>
            <person name="Caceres C.E."/>
            <person name="Carmel L."/>
            <person name="Casola C."/>
            <person name="Choi J.H."/>
            <person name="Detter J.C."/>
            <person name="Dong Q."/>
            <person name="Dusheyko S."/>
            <person name="Eads B.D."/>
            <person name="Frohlich T."/>
            <person name="Geiler-Samerotte K.A."/>
            <person name="Gerlach D."/>
            <person name="Hatcher P."/>
            <person name="Jogdeo S."/>
            <person name="Krijgsveld J."/>
            <person name="Kriventseva E.V."/>
            <person name="Kultz D."/>
            <person name="Laforsch C."/>
            <person name="Lindquist E."/>
            <person name="Lopez J."/>
            <person name="Manak J.R."/>
            <person name="Muller J."/>
            <person name="Pangilinan J."/>
            <person name="Patwardhan R.P."/>
            <person name="Pitluck S."/>
            <person name="Pritham E.J."/>
            <person name="Rechtsteiner A."/>
            <person name="Rho M."/>
            <person name="Rogozin I.B."/>
            <person name="Sakarya O."/>
            <person name="Salamov A."/>
            <person name="Schaack S."/>
            <person name="Shapiro H."/>
            <person name="Shiga Y."/>
            <person name="Skalitzky C."/>
            <person name="Smith Z."/>
            <person name="Souvorov A."/>
            <person name="Sung W."/>
            <person name="Tang Z."/>
            <person name="Tsuchiya D."/>
            <person name="Tu H."/>
            <person name="Vos H."/>
            <person name="Wang M."/>
            <person name="Wolf Y.I."/>
            <person name="Yamagata H."/>
            <person name="Yamada T."/>
            <person name="Ye Y."/>
            <person name="Shaw J.R."/>
            <person name="Andrews J."/>
            <person name="Crease T.J."/>
            <person name="Tang H."/>
            <person name="Lucas S.M."/>
            <person name="Robertson H.M."/>
            <person name="Bork P."/>
            <person name="Koonin E.V."/>
            <person name="Zdobnov E.M."/>
            <person name="Grigoriev I.V."/>
            <person name="Lynch M."/>
            <person name="Boore J.L."/>
        </authorList>
    </citation>
    <scope>NUCLEOTIDE SEQUENCE [LARGE SCALE GENOMIC DNA]</scope>
</reference>
<accession>E9G6V8</accession>
<organism evidence="1 2">
    <name type="scientific">Daphnia pulex</name>
    <name type="common">Water flea</name>
    <dbReference type="NCBI Taxonomy" id="6669"/>
    <lineage>
        <taxon>Eukaryota</taxon>
        <taxon>Metazoa</taxon>
        <taxon>Ecdysozoa</taxon>
        <taxon>Arthropoda</taxon>
        <taxon>Crustacea</taxon>
        <taxon>Branchiopoda</taxon>
        <taxon>Diplostraca</taxon>
        <taxon>Cladocera</taxon>
        <taxon>Anomopoda</taxon>
        <taxon>Daphniidae</taxon>
        <taxon>Daphnia</taxon>
    </lineage>
</organism>
<keyword evidence="2" id="KW-1185">Reference proteome</keyword>
<dbReference type="AlphaFoldDB" id="E9G6V8"/>
<protein>
    <submittedName>
        <fullName evidence="1">Uncharacterized protein</fullName>
    </submittedName>
</protein>
<name>E9G6V8_DAPPU</name>
<sequence length="147" mass="16791">MQNSSKSHNAALHITKDIAIPMKMFQQLLGNSAGQWIAERENTHLVNFPCQIVVNLQDIDAFPRSNSLLLSLPFVDNQQNNTATQEVVGQILTTVTVVWKLTALTNAHWWALTHWDEEGPGRTRTWKVHDLMKTLENHESNLETFYV</sequence>
<dbReference type="InParanoid" id="E9G6V8"/>
<dbReference type="KEGG" id="dpx:DAPPUDRAFT_99428"/>
<evidence type="ECO:0000313" key="1">
    <source>
        <dbReference type="EMBL" id="EFX84355.1"/>
    </source>
</evidence>
<dbReference type="Proteomes" id="UP000000305">
    <property type="component" value="Unassembled WGS sequence"/>
</dbReference>
<gene>
    <name evidence="1" type="ORF">DAPPUDRAFT_99428</name>
</gene>
<proteinExistence type="predicted"/>
<dbReference type="EMBL" id="GL732534">
    <property type="protein sequence ID" value="EFX84355.1"/>
    <property type="molecule type" value="Genomic_DNA"/>
</dbReference>
<dbReference type="HOGENOM" id="CLU_1769915_0_0_1"/>